<evidence type="ECO:0000313" key="2">
    <source>
        <dbReference type="Proteomes" id="UP000042958"/>
    </source>
</evidence>
<name>A0A0F7U143_PENBI</name>
<organism evidence="1 2">
    <name type="scientific">Penicillium brasilianum</name>
    <dbReference type="NCBI Taxonomy" id="104259"/>
    <lineage>
        <taxon>Eukaryota</taxon>
        <taxon>Fungi</taxon>
        <taxon>Dikarya</taxon>
        <taxon>Ascomycota</taxon>
        <taxon>Pezizomycotina</taxon>
        <taxon>Eurotiomycetes</taxon>
        <taxon>Eurotiomycetidae</taxon>
        <taxon>Eurotiales</taxon>
        <taxon>Aspergillaceae</taxon>
        <taxon>Penicillium</taxon>
    </lineage>
</organism>
<keyword evidence="2" id="KW-1185">Reference proteome</keyword>
<evidence type="ECO:0000313" key="1">
    <source>
        <dbReference type="EMBL" id="CEJ62573.1"/>
    </source>
</evidence>
<reference evidence="2" key="1">
    <citation type="journal article" date="2015" name="Genome Announc.">
        <title>Draft genome sequence of the fungus Penicillium brasilianum MG11.</title>
        <authorList>
            <person name="Horn F."/>
            <person name="Linde J."/>
            <person name="Mattern D.J."/>
            <person name="Walther G."/>
            <person name="Guthke R."/>
            <person name="Brakhage A.A."/>
            <person name="Valiante V."/>
        </authorList>
    </citation>
    <scope>NUCLEOTIDE SEQUENCE [LARGE SCALE GENOMIC DNA]</scope>
    <source>
        <strain evidence="2">MG11</strain>
    </source>
</reference>
<proteinExistence type="predicted"/>
<protein>
    <submittedName>
        <fullName evidence="1">Uncharacterized protein</fullName>
    </submittedName>
</protein>
<dbReference type="OrthoDB" id="10530030at2759"/>
<gene>
    <name evidence="1" type="ORF">PMG11_11070</name>
</gene>
<accession>A0A0F7U143</accession>
<dbReference type="EMBL" id="CDHK01000018">
    <property type="protein sequence ID" value="CEJ62573.1"/>
    <property type="molecule type" value="Genomic_DNA"/>
</dbReference>
<dbReference type="Proteomes" id="UP000042958">
    <property type="component" value="Unassembled WGS sequence"/>
</dbReference>
<dbReference type="AlphaFoldDB" id="A0A0F7U143"/>
<sequence length="134" mass="15257">MDDWVNAYGKQDLFTTVPQIINAIKAIETCQRVGPSKSKKIMEIFHHCISNSKFFATKLGKYVQIAVLVGHEIDPEKYLKGSRAVWDGESPMKLMDIALKEDPQGHHMIQATVHYWGFNAGVVKNIAEMYELLY</sequence>